<reference evidence="1" key="1">
    <citation type="journal article" date="2015" name="Nature">
        <title>Complex archaea that bridge the gap between prokaryotes and eukaryotes.</title>
        <authorList>
            <person name="Spang A."/>
            <person name="Saw J.H."/>
            <person name="Jorgensen S.L."/>
            <person name="Zaremba-Niedzwiedzka K."/>
            <person name="Martijn J."/>
            <person name="Lind A.E."/>
            <person name="van Eijk R."/>
            <person name="Schleper C."/>
            <person name="Guy L."/>
            <person name="Ettema T.J."/>
        </authorList>
    </citation>
    <scope>NUCLEOTIDE SEQUENCE</scope>
</reference>
<name>A0A0F9XG52_9ZZZZ</name>
<dbReference type="AlphaFoldDB" id="A0A0F9XG52"/>
<proteinExistence type="predicted"/>
<gene>
    <name evidence="1" type="ORF">LCGC14_0224470</name>
</gene>
<dbReference type="EMBL" id="LAZR01000107">
    <property type="protein sequence ID" value="KKN90863.1"/>
    <property type="molecule type" value="Genomic_DNA"/>
</dbReference>
<organism evidence="1">
    <name type="scientific">marine sediment metagenome</name>
    <dbReference type="NCBI Taxonomy" id="412755"/>
    <lineage>
        <taxon>unclassified sequences</taxon>
        <taxon>metagenomes</taxon>
        <taxon>ecological metagenomes</taxon>
    </lineage>
</organism>
<evidence type="ECO:0000313" key="1">
    <source>
        <dbReference type="EMBL" id="KKN90863.1"/>
    </source>
</evidence>
<sequence>MTDKESLIETAEKFNLSPLTQEPVLHIDSTPDKEYTLRILRTYRANCNCRWTTGTWDDEKNEYAEKKDTIYAIMNQHQRERAELLDEAIKVLEAYYNRKKT</sequence>
<accession>A0A0F9XG52</accession>
<protein>
    <submittedName>
        <fullName evidence="1">Uncharacterized protein</fullName>
    </submittedName>
</protein>
<comment type="caution">
    <text evidence="1">The sequence shown here is derived from an EMBL/GenBank/DDBJ whole genome shotgun (WGS) entry which is preliminary data.</text>
</comment>